<evidence type="ECO:0000256" key="1">
    <source>
        <dbReference type="ARBA" id="ARBA00022729"/>
    </source>
</evidence>
<feature type="signal peptide" evidence="4">
    <location>
        <begin position="1"/>
        <end position="23"/>
    </location>
</feature>
<protein>
    <submittedName>
        <fullName evidence="7">Triggering receptor expressed on myeloid cells 1-like</fullName>
    </submittedName>
</protein>
<keyword evidence="6" id="KW-1185">Reference proteome</keyword>
<evidence type="ECO:0000256" key="2">
    <source>
        <dbReference type="ARBA" id="ARBA00023157"/>
    </source>
</evidence>
<keyword evidence="2" id="KW-1015">Disulfide bond</keyword>
<evidence type="ECO:0000256" key="3">
    <source>
        <dbReference type="ARBA" id="ARBA00023319"/>
    </source>
</evidence>
<dbReference type="GO" id="GO:0038023">
    <property type="term" value="F:signaling receptor activity"/>
    <property type="evidence" value="ECO:0007669"/>
    <property type="project" value="TreeGrafter"/>
</dbReference>
<evidence type="ECO:0000313" key="6">
    <source>
        <dbReference type="Proteomes" id="UP000515126"/>
    </source>
</evidence>
<dbReference type="Gene3D" id="2.60.40.10">
    <property type="entry name" value="Immunoglobulins"/>
    <property type="match status" value="1"/>
</dbReference>
<dbReference type="InterPro" id="IPR036179">
    <property type="entry name" value="Ig-like_dom_sf"/>
</dbReference>
<dbReference type="RefSeq" id="XP_021041446.1">
    <property type="nucleotide sequence ID" value="XM_021185787.1"/>
</dbReference>
<feature type="chain" id="PRO_5027714541" evidence="4">
    <location>
        <begin position="24"/>
        <end position="201"/>
    </location>
</feature>
<dbReference type="SUPFAM" id="SSF48726">
    <property type="entry name" value="Immunoglobulin"/>
    <property type="match status" value="1"/>
</dbReference>
<dbReference type="GO" id="GO:0009986">
    <property type="term" value="C:cell surface"/>
    <property type="evidence" value="ECO:0007669"/>
    <property type="project" value="TreeGrafter"/>
</dbReference>
<keyword evidence="1 4" id="KW-0732">Signal</keyword>
<dbReference type="InterPro" id="IPR007110">
    <property type="entry name" value="Ig-like_dom"/>
</dbReference>
<sequence>MAWEPTYLFSLVLLLLLASGSWTQDLELLRALEGQTVSVTCWYDTLYHSSEKIWCKQIDSLCYPFISKGAKKLRYSIQQSSQFNFFTVTLTELKMSDSGIYHCGINENNKIIFLRNIHLVVSKGSSVVSTPDIIPTTRLSELPILITTKYSPSDTTTTRSLPQPTTVVSSPDPAVIIINDTDADSIPGSWFRHPSFFSSLC</sequence>
<reference evidence="7" key="1">
    <citation type="submission" date="2025-08" db="UniProtKB">
        <authorList>
            <consortium name="RefSeq"/>
        </authorList>
    </citation>
    <scope>IDENTIFICATION</scope>
</reference>
<dbReference type="PANTHER" id="PTHR16423">
    <property type="entry name" value="TREM-LIKE TRANSCRIPT PROTEIN"/>
    <property type="match status" value="1"/>
</dbReference>
<dbReference type="InterPro" id="IPR013106">
    <property type="entry name" value="Ig_V-set"/>
</dbReference>
<proteinExistence type="predicted"/>
<evidence type="ECO:0000313" key="7">
    <source>
        <dbReference type="RefSeq" id="XP_021041446.1"/>
    </source>
</evidence>
<evidence type="ECO:0000259" key="5">
    <source>
        <dbReference type="PROSITE" id="PS50835"/>
    </source>
</evidence>
<feature type="domain" description="Ig-like" evidence="5">
    <location>
        <begin position="5"/>
        <end position="113"/>
    </location>
</feature>
<gene>
    <name evidence="7" type="primary">LOC110312261</name>
</gene>
<keyword evidence="3" id="KW-0393">Immunoglobulin domain</keyword>
<dbReference type="GeneID" id="110312261"/>
<dbReference type="Proteomes" id="UP000515126">
    <property type="component" value="Chromosome 17"/>
</dbReference>
<name>A0A6P5R2G0_MUSCR</name>
<dbReference type="PANTHER" id="PTHR16423:SF10">
    <property type="entry name" value="CRKD-BINDING PROTEIN-RELATED"/>
    <property type="match status" value="1"/>
</dbReference>
<accession>A0A6P5R2G0</accession>
<dbReference type="AlphaFoldDB" id="A0A6P5R2G0"/>
<dbReference type="Pfam" id="PF07686">
    <property type="entry name" value="V-set"/>
    <property type="match status" value="1"/>
</dbReference>
<dbReference type="InterPro" id="IPR003599">
    <property type="entry name" value="Ig_sub"/>
</dbReference>
<dbReference type="SMART" id="SM00409">
    <property type="entry name" value="IG"/>
    <property type="match status" value="1"/>
</dbReference>
<dbReference type="PROSITE" id="PS50835">
    <property type="entry name" value="IG_LIKE"/>
    <property type="match status" value="1"/>
</dbReference>
<dbReference type="InterPro" id="IPR013783">
    <property type="entry name" value="Ig-like_fold"/>
</dbReference>
<organism evidence="6 7">
    <name type="scientific">Mus caroli</name>
    <name type="common">Ryukyu mouse</name>
    <name type="synonym">Ricefield mouse</name>
    <dbReference type="NCBI Taxonomy" id="10089"/>
    <lineage>
        <taxon>Eukaryota</taxon>
        <taxon>Metazoa</taxon>
        <taxon>Chordata</taxon>
        <taxon>Craniata</taxon>
        <taxon>Vertebrata</taxon>
        <taxon>Euteleostomi</taxon>
        <taxon>Mammalia</taxon>
        <taxon>Eutheria</taxon>
        <taxon>Euarchontoglires</taxon>
        <taxon>Glires</taxon>
        <taxon>Rodentia</taxon>
        <taxon>Myomorpha</taxon>
        <taxon>Muroidea</taxon>
        <taxon>Muridae</taxon>
        <taxon>Murinae</taxon>
        <taxon>Mus</taxon>
        <taxon>Mus</taxon>
    </lineage>
</organism>
<dbReference type="KEGG" id="mcal:110312261"/>
<dbReference type="InterPro" id="IPR052314">
    <property type="entry name" value="Immune_rcpt_domain"/>
</dbReference>
<evidence type="ECO:0000256" key="4">
    <source>
        <dbReference type="SAM" id="SignalP"/>
    </source>
</evidence>